<feature type="non-terminal residue" evidence="1">
    <location>
        <position position="1"/>
    </location>
</feature>
<proteinExistence type="predicted"/>
<name>A0ACA9PFP0_9GLOM</name>
<dbReference type="EMBL" id="CAJVPT010033895">
    <property type="protein sequence ID" value="CAG8706298.1"/>
    <property type="molecule type" value="Genomic_DNA"/>
</dbReference>
<protein>
    <submittedName>
        <fullName evidence="1">3163_t:CDS:1</fullName>
    </submittedName>
</protein>
<reference evidence="1" key="1">
    <citation type="submission" date="2021-06" db="EMBL/GenBank/DDBJ databases">
        <authorList>
            <person name="Kallberg Y."/>
            <person name="Tangrot J."/>
            <person name="Rosling A."/>
        </authorList>
    </citation>
    <scope>NUCLEOTIDE SEQUENCE</scope>
    <source>
        <strain evidence="1">CL356</strain>
    </source>
</reference>
<comment type="caution">
    <text evidence="1">The sequence shown here is derived from an EMBL/GenBank/DDBJ whole genome shotgun (WGS) entry which is preliminary data.</text>
</comment>
<dbReference type="Proteomes" id="UP000789525">
    <property type="component" value="Unassembled WGS sequence"/>
</dbReference>
<gene>
    <name evidence="1" type="ORF">ACOLOM_LOCUS10467</name>
</gene>
<sequence>GFPSIVMYPPSAKTKDKVDKKHIIYMVTRITQAFAVYPDRPELINQSSLFKVEGTIKDEQHLFLDRELAEVLDPRIYETSQVRGSLMNILIQRSGGPSLPPLNFDGAQPDHSQGRSMLSTIREQSTFSTDNRMDAPGANPMQNGVHNQNNPPQPLGAQNARPQEINRPPTAPGQDTSAPHSPGSFSQTSARQAAGQMGQRGNDGRTWSPTPSNSSGRPQITIPGSQPPPNMAVNNAQRTGSPLSVVNGNQQRQDPSRVDTPNHQHLPSIPSMRTPPAAGVANPMEASHPGPNGISMQQSTSWNNAPVTSAPANTRPNGPPASQPQEQRNSQIYNEEGALYMLSQMDEPPEVSPLQNLPPQPLPPRLAALERHRANSGSIDDAEPSPFASTSNTNSPFASTGSFAAAGAMAPHPNAFSNAFASGSGNVNATRNTPTVSEGLARMTSEYDRAPQGQTKIVQSQKSTSSLPRPADQSSMNATNNLGPPRNESPIARATVTASPLPLSAKPAEETEDVLHNADALAALTFAESPDLPE</sequence>
<keyword evidence="2" id="KW-1185">Reference proteome</keyword>
<evidence type="ECO:0000313" key="2">
    <source>
        <dbReference type="Proteomes" id="UP000789525"/>
    </source>
</evidence>
<organism evidence="1 2">
    <name type="scientific">Acaulospora colombiana</name>
    <dbReference type="NCBI Taxonomy" id="27376"/>
    <lineage>
        <taxon>Eukaryota</taxon>
        <taxon>Fungi</taxon>
        <taxon>Fungi incertae sedis</taxon>
        <taxon>Mucoromycota</taxon>
        <taxon>Glomeromycotina</taxon>
        <taxon>Glomeromycetes</taxon>
        <taxon>Diversisporales</taxon>
        <taxon>Acaulosporaceae</taxon>
        <taxon>Acaulospora</taxon>
    </lineage>
</organism>
<accession>A0ACA9PFP0</accession>
<feature type="non-terminal residue" evidence="1">
    <location>
        <position position="534"/>
    </location>
</feature>
<evidence type="ECO:0000313" key="1">
    <source>
        <dbReference type="EMBL" id="CAG8706298.1"/>
    </source>
</evidence>